<evidence type="ECO:0000259" key="4">
    <source>
        <dbReference type="PROSITE" id="PS50235"/>
    </source>
</evidence>
<dbReference type="Proteomes" id="UP000288805">
    <property type="component" value="Unassembled WGS sequence"/>
</dbReference>
<keyword evidence="1" id="KW-0833">Ubl conjugation pathway</keyword>
<gene>
    <name evidence="5" type="primary">Usp54_3</name>
    <name evidence="5" type="ORF">CK203_010816</name>
</gene>
<dbReference type="PROSITE" id="PS00028">
    <property type="entry name" value="ZINC_FINGER_C2H2_1"/>
    <property type="match status" value="1"/>
</dbReference>
<feature type="domain" description="USP" evidence="4">
    <location>
        <begin position="1027"/>
        <end position="1352"/>
    </location>
</feature>
<dbReference type="Pfam" id="PF04781">
    <property type="entry name" value="DUF627"/>
    <property type="match status" value="1"/>
</dbReference>
<accession>A0A438JIB5</accession>
<evidence type="ECO:0000256" key="2">
    <source>
        <dbReference type="ARBA" id="ARBA00022801"/>
    </source>
</evidence>
<feature type="region of interest" description="Disordered" evidence="3">
    <location>
        <begin position="583"/>
        <end position="603"/>
    </location>
</feature>
<dbReference type="InterPro" id="IPR006865">
    <property type="entry name" value="DUF629"/>
</dbReference>
<dbReference type="InterPro" id="IPR006866">
    <property type="entry name" value="DUF627_N"/>
</dbReference>
<feature type="region of interest" description="Disordered" evidence="3">
    <location>
        <begin position="963"/>
        <end position="991"/>
    </location>
</feature>
<comment type="caution">
    <text evidence="5">The sequence shown here is derived from an EMBL/GenBank/DDBJ whole genome shotgun (WGS) entry which is preliminary data.</text>
</comment>
<sequence length="1355" mass="153735">MGWKKRGGGLRSKNLPTPSPAADKAVEEEKTEAHITSEIARAEKTSERGNHRRALMIMKELSSRNPSSAQVHFSHAGLICTQAKSMKDPTAKKRYLKNALEPVQRAMSLDPDELKYFCFYPSLIFDLASNADAYREVMQVVGRTRQRLQERGLVRGILDKHMEALFLCSRYIVWQLEQKNVNFDDEQFKHKYMANAMRKMKQIKAKSEAVRVTQKTLQSMDFQEDFQEEEEMTLGARILERRKTLTNIKKLTALGDKITQVQGYWNSLSADTQRGFLKVRICDLKEHFIRFANNDLAVAVLSEAIGFLQENDSWKFMECCVCAEKFTDLLLYAEHFAEHMGGLSERLSLFQPQEIDSDWVDIIEKGGWKPEDARAVLQISEDELKRKSSSHVECTVMDMDVHLQNCIKDPRESYSVEEMKKQFDEMLMEAEIGNQNDEKSGNHEPEGSEWPLPDYPRRAKTLAKIQGMLQMLLKGRYLSRTHVLQVIRYTLEELQIFASELQLRNLGLDNTLLGICLLEFPQLEKVLRFLHSIAYICGITKFPEEGGAPAGAQKSEIKETIGVSIDSSYLLLDERLVTGELDVSTSNNSNSNEGSGSTFSLEDHDDDTLPGGGIFVPWLFVGRSIEEKLESWACLLDDRKHKKIEVHGFLDKEFPPLWSLCNMKIVHSINEEELKEIRSISDDELNRSAQDPAYVPQYLEYLSKRRKEVHEVADVDDTPLIHHQLDLLSNLLEEADDLRKAIRKYEVQTTLELCRIDARIARILAAMQQGGFEVGEASARAYRSIMVFSLKSFIGAHLEDLTDKDATEKALAAEEALLADLALDAEKSVDRGDGKEKQTEKKSKNKKKNKYYRKSEDLKASSCGKQFPPDGKDVEQQELRCQVELDAEERRIELTFESPSEQNKLGERIEQHSSDETAIGTISPGGLQKQESSSAAEQKTTSTDEVPLILPLLYEKLGEGKFVSSKGSDDGSNEANYGDSDHKDSENSDQDDVYGKNSMLLFYSSILRIETYHNFAESSEGVPQGGAGLENYANDCSLNAIIQSLWHLRWFRRELMKSAAHLHMIDEACVYCSLNSIFSLLNSASISSHKKAISPGPLRDALSNLDPQSNLYKKGEMNDASEILHKILEGLHLSFSTKKEESNGWESWDHLDCPSDICITHSLFGIKIRERVACYHCGCESRQHGYNSLFHLINASELRKKKITHMDSSFDNLLKLVKMDDQVTCNPEEGGCGKLNSIDQILSDPPHLFVVLLGWQSVSENSEDVSTTLAALTTEIDIAVIYGDLDEGRKYHLISMVCFHSRHLTCFAYDHQHKNWVHYNDAIVEVIGHWNDVVTKCQQGKFQPQLLFYEAPLDE</sequence>
<feature type="region of interest" description="Disordered" evidence="3">
    <location>
        <begin position="828"/>
        <end position="874"/>
    </location>
</feature>
<feature type="compositionally biased region" description="Basic and acidic residues" evidence="3">
    <location>
        <begin position="904"/>
        <end position="915"/>
    </location>
</feature>
<dbReference type="PANTHER" id="PTHR22975:SF9">
    <property type="entry name" value="ECHINUS SPLICE FORM 3"/>
    <property type="match status" value="1"/>
</dbReference>
<dbReference type="CDD" id="cd02257">
    <property type="entry name" value="Peptidase_C19"/>
    <property type="match status" value="1"/>
</dbReference>
<feature type="compositionally biased region" description="Low complexity" evidence="3">
    <location>
        <begin position="584"/>
        <end position="600"/>
    </location>
</feature>
<evidence type="ECO:0000256" key="1">
    <source>
        <dbReference type="ARBA" id="ARBA00022786"/>
    </source>
</evidence>
<dbReference type="PANTHER" id="PTHR22975">
    <property type="entry name" value="UBIQUITIN SPECIFIC PROTEINASE"/>
    <property type="match status" value="1"/>
</dbReference>
<dbReference type="EMBL" id="QGNW01000040">
    <property type="protein sequence ID" value="RVX08698.1"/>
    <property type="molecule type" value="Genomic_DNA"/>
</dbReference>
<dbReference type="SUPFAM" id="SSF54001">
    <property type="entry name" value="Cysteine proteinases"/>
    <property type="match status" value="1"/>
</dbReference>
<dbReference type="GO" id="GO:0004843">
    <property type="term" value="F:cysteine-type deubiquitinase activity"/>
    <property type="evidence" value="ECO:0007669"/>
    <property type="project" value="InterPro"/>
</dbReference>
<dbReference type="InterPro" id="IPR013087">
    <property type="entry name" value="Znf_C2H2_type"/>
</dbReference>
<reference evidence="5 6" key="1">
    <citation type="journal article" date="2018" name="PLoS Genet.">
        <title>Population sequencing reveals clonal diversity and ancestral inbreeding in the grapevine cultivar Chardonnay.</title>
        <authorList>
            <person name="Roach M.J."/>
            <person name="Johnson D.L."/>
            <person name="Bohlmann J."/>
            <person name="van Vuuren H.J."/>
            <person name="Jones S.J."/>
            <person name="Pretorius I.S."/>
            <person name="Schmidt S.A."/>
            <person name="Borneman A.R."/>
        </authorList>
    </citation>
    <scope>NUCLEOTIDE SEQUENCE [LARGE SCALE GENOMIC DNA]</scope>
    <source>
        <strain evidence="6">cv. Chardonnay</strain>
        <tissue evidence="5">Leaf</tissue>
    </source>
</reference>
<feature type="compositionally biased region" description="Basic residues" evidence="3">
    <location>
        <begin position="843"/>
        <end position="852"/>
    </location>
</feature>
<dbReference type="Pfam" id="PF00443">
    <property type="entry name" value="UCH"/>
    <property type="match status" value="1"/>
</dbReference>
<organism evidence="5 6">
    <name type="scientific">Vitis vinifera</name>
    <name type="common">Grape</name>
    <dbReference type="NCBI Taxonomy" id="29760"/>
    <lineage>
        <taxon>Eukaryota</taxon>
        <taxon>Viridiplantae</taxon>
        <taxon>Streptophyta</taxon>
        <taxon>Embryophyta</taxon>
        <taxon>Tracheophyta</taxon>
        <taxon>Spermatophyta</taxon>
        <taxon>Magnoliopsida</taxon>
        <taxon>eudicotyledons</taxon>
        <taxon>Gunneridae</taxon>
        <taxon>Pentapetalae</taxon>
        <taxon>rosids</taxon>
        <taxon>Vitales</taxon>
        <taxon>Vitaceae</taxon>
        <taxon>Viteae</taxon>
        <taxon>Vitis</taxon>
    </lineage>
</organism>
<feature type="region of interest" description="Disordered" evidence="3">
    <location>
        <begin position="894"/>
        <end position="943"/>
    </location>
</feature>
<evidence type="ECO:0000313" key="5">
    <source>
        <dbReference type="EMBL" id="RVX08698.1"/>
    </source>
</evidence>
<keyword evidence="2 5" id="KW-0378">Hydrolase</keyword>
<feature type="compositionally biased region" description="Polar residues" evidence="3">
    <location>
        <begin position="929"/>
        <end position="943"/>
    </location>
</feature>
<dbReference type="Gene3D" id="3.90.70.10">
    <property type="entry name" value="Cysteine proteinases"/>
    <property type="match status" value="1"/>
</dbReference>
<name>A0A438JIB5_VITVI</name>
<evidence type="ECO:0000313" key="6">
    <source>
        <dbReference type="Proteomes" id="UP000288805"/>
    </source>
</evidence>
<feature type="compositionally biased region" description="Basic and acidic residues" evidence="3">
    <location>
        <begin position="436"/>
        <end position="446"/>
    </location>
</feature>
<protein>
    <submittedName>
        <fullName evidence="5">Inactive ubiquitin carboxyl-terminal hydrolase 54</fullName>
    </submittedName>
</protein>
<feature type="region of interest" description="Disordered" evidence="3">
    <location>
        <begin position="1"/>
        <end position="30"/>
    </location>
</feature>
<feature type="compositionally biased region" description="Basic and acidic residues" evidence="3">
    <location>
        <begin position="828"/>
        <end position="842"/>
    </location>
</feature>
<proteinExistence type="predicted"/>
<dbReference type="InterPro" id="IPR028889">
    <property type="entry name" value="USP"/>
</dbReference>
<dbReference type="Pfam" id="PF04780">
    <property type="entry name" value="DUF629"/>
    <property type="match status" value="1"/>
</dbReference>
<dbReference type="InterPro" id="IPR038765">
    <property type="entry name" value="Papain-like_cys_pep_sf"/>
</dbReference>
<dbReference type="InterPro" id="IPR001394">
    <property type="entry name" value="Peptidase_C19_UCH"/>
</dbReference>
<feature type="region of interest" description="Disordered" evidence="3">
    <location>
        <begin position="434"/>
        <end position="453"/>
    </location>
</feature>
<evidence type="ECO:0000256" key="3">
    <source>
        <dbReference type="SAM" id="MobiDB-lite"/>
    </source>
</evidence>
<dbReference type="GO" id="GO:0016579">
    <property type="term" value="P:protein deubiquitination"/>
    <property type="evidence" value="ECO:0007669"/>
    <property type="project" value="InterPro"/>
</dbReference>
<dbReference type="InterPro" id="IPR052398">
    <property type="entry name" value="Ubiquitin_hydrolase_53/54"/>
</dbReference>
<dbReference type="PROSITE" id="PS50235">
    <property type="entry name" value="USP_3"/>
    <property type="match status" value="1"/>
</dbReference>